<dbReference type="Gramene" id="OMERI08G00660.1">
    <property type="protein sequence ID" value="OMERI08G00660.1"/>
    <property type="gene ID" value="OMERI08G00660"/>
</dbReference>
<dbReference type="EnsemblPlants" id="OMERI08G00660.1">
    <property type="protein sequence ID" value="OMERI08G00660.1"/>
    <property type="gene ID" value="OMERI08G00660"/>
</dbReference>
<reference evidence="1" key="1">
    <citation type="submission" date="2015-04" db="UniProtKB">
        <authorList>
            <consortium name="EnsemblPlants"/>
        </authorList>
    </citation>
    <scope>IDENTIFICATION</scope>
</reference>
<dbReference type="Proteomes" id="UP000008021">
    <property type="component" value="Chromosome 8"/>
</dbReference>
<keyword evidence="2" id="KW-1185">Reference proteome</keyword>
<dbReference type="AlphaFoldDB" id="A0A0E0EGU4"/>
<accession>A0A0E0EGU4</accession>
<name>A0A0E0EGU4_9ORYZ</name>
<dbReference type="HOGENOM" id="CLU_056268_0_0_1"/>
<evidence type="ECO:0000313" key="1">
    <source>
        <dbReference type="EnsemblPlants" id="OMERI08G00660.1"/>
    </source>
</evidence>
<sequence>MKRFYSSIGQGVEALQRRLAGGEVGFMSAAFVQQAAAVVRSVHAQLLEVVGRLHLPAGERWLDEYMDETSRLWDACLLVRAGASALHAYSAAAAHAIHHLYDHDDYIHAARAINAPRRHAAGLLQDNRALLHDNIDDPASLLLLDHRSPRDLNLNAFNGFRALLYALRNATSFLLAILLSATLSSCLPDHLISSSTAPAPGAGYASSMARLRHRVAQEMHALDAPAADGIMMYEFRQAKAGIDSLKADLDRVVATGTGYAAHPEDMAQRADIVKGWLAMLSSGAEAIIAELDDLFDDIVEGRKMLSDLCSHR</sequence>
<proteinExistence type="predicted"/>
<evidence type="ECO:0000313" key="2">
    <source>
        <dbReference type="Proteomes" id="UP000008021"/>
    </source>
</evidence>
<dbReference type="eggNOG" id="ENOG502QQDC">
    <property type="taxonomic scope" value="Eukaryota"/>
</dbReference>
<reference evidence="1" key="2">
    <citation type="submission" date="2018-05" db="EMBL/GenBank/DDBJ databases">
        <title>OmerRS3 (Oryza meridionalis Reference Sequence Version 3).</title>
        <authorList>
            <person name="Zhang J."/>
            <person name="Kudrna D."/>
            <person name="Lee S."/>
            <person name="Talag J."/>
            <person name="Welchert J."/>
            <person name="Wing R.A."/>
        </authorList>
    </citation>
    <scope>NUCLEOTIDE SEQUENCE [LARGE SCALE GENOMIC DNA]</scope>
    <source>
        <strain evidence="1">cv. OR44</strain>
    </source>
</reference>
<dbReference type="PANTHER" id="PTHR31509">
    <property type="entry name" value="BPS1-LIKE PROTEIN"/>
    <property type="match status" value="1"/>
</dbReference>
<organism evidence="1">
    <name type="scientific">Oryza meridionalis</name>
    <dbReference type="NCBI Taxonomy" id="40149"/>
    <lineage>
        <taxon>Eukaryota</taxon>
        <taxon>Viridiplantae</taxon>
        <taxon>Streptophyta</taxon>
        <taxon>Embryophyta</taxon>
        <taxon>Tracheophyta</taxon>
        <taxon>Spermatophyta</taxon>
        <taxon>Magnoliopsida</taxon>
        <taxon>Liliopsida</taxon>
        <taxon>Poales</taxon>
        <taxon>Poaceae</taxon>
        <taxon>BOP clade</taxon>
        <taxon>Oryzoideae</taxon>
        <taxon>Oryzeae</taxon>
        <taxon>Oryzinae</taxon>
        <taxon>Oryza</taxon>
    </lineage>
</organism>
<dbReference type="STRING" id="40149.A0A0E0EGU4"/>
<protein>
    <submittedName>
        <fullName evidence="1">Uncharacterized protein</fullName>
    </submittedName>
</protein>